<evidence type="ECO:0000313" key="6">
    <source>
        <dbReference type="EMBL" id="MFD2865222.1"/>
    </source>
</evidence>
<evidence type="ECO:0000256" key="1">
    <source>
        <dbReference type="ARBA" id="ARBA00011900"/>
    </source>
</evidence>
<dbReference type="RefSeq" id="WP_377127156.1">
    <property type="nucleotide sequence ID" value="NZ_JBHUON010000011.1"/>
</dbReference>
<dbReference type="InterPro" id="IPR025931">
    <property type="entry name" value="TaqI_C"/>
</dbReference>
<evidence type="ECO:0000256" key="4">
    <source>
        <dbReference type="ARBA" id="ARBA00047942"/>
    </source>
</evidence>
<protein>
    <recommendedName>
        <fullName evidence="1">site-specific DNA-methyltransferase (adenine-specific)</fullName>
        <ecNumber evidence="1">2.1.1.72</ecNumber>
    </recommendedName>
</protein>
<dbReference type="PANTHER" id="PTHR33841">
    <property type="entry name" value="DNA METHYLTRANSFERASE YEEA-RELATED"/>
    <property type="match status" value="1"/>
</dbReference>
<keyword evidence="2" id="KW-0489">Methyltransferase</keyword>
<evidence type="ECO:0000256" key="3">
    <source>
        <dbReference type="ARBA" id="ARBA00022679"/>
    </source>
</evidence>
<evidence type="ECO:0000256" key="2">
    <source>
        <dbReference type="ARBA" id="ARBA00022603"/>
    </source>
</evidence>
<keyword evidence="7" id="KW-1185">Reference proteome</keyword>
<comment type="caution">
    <text evidence="6">The sequence shown here is derived from an EMBL/GenBank/DDBJ whole genome shotgun (WGS) entry which is preliminary data.</text>
</comment>
<organism evidence="6 7">
    <name type="scientific">Mucilaginibacter antarcticus</name>
    <dbReference type="NCBI Taxonomy" id="1855725"/>
    <lineage>
        <taxon>Bacteria</taxon>
        <taxon>Pseudomonadati</taxon>
        <taxon>Bacteroidota</taxon>
        <taxon>Sphingobacteriia</taxon>
        <taxon>Sphingobacteriales</taxon>
        <taxon>Sphingobacteriaceae</taxon>
        <taxon>Mucilaginibacter</taxon>
    </lineage>
</organism>
<gene>
    <name evidence="6" type="ORF">ACFSYC_11040</name>
</gene>
<keyword evidence="3" id="KW-0808">Transferase</keyword>
<reference evidence="7" key="1">
    <citation type="journal article" date="2019" name="Int. J. Syst. Evol. Microbiol.">
        <title>The Global Catalogue of Microorganisms (GCM) 10K type strain sequencing project: providing services to taxonomists for standard genome sequencing and annotation.</title>
        <authorList>
            <consortium name="The Broad Institute Genomics Platform"/>
            <consortium name="The Broad Institute Genome Sequencing Center for Infectious Disease"/>
            <person name="Wu L."/>
            <person name="Ma J."/>
        </authorList>
    </citation>
    <scope>NUCLEOTIDE SEQUENCE [LARGE SCALE GENOMIC DNA]</scope>
    <source>
        <strain evidence="7">KCTC 52232</strain>
    </source>
</reference>
<accession>A0ABW5XPX2</accession>
<dbReference type="EMBL" id="JBHUON010000011">
    <property type="protein sequence ID" value="MFD2865222.1"/>
    <property type="molecule type" value="Genomic_DNA"/>
</dbReference>
<name>A0ABW5XPX2_9SPHI</name>
<dbReference type="InterPro" id="IPR050953">
    <property type="entry name" value="N4_N6_ade-DNA_methylase"/>
</dbReference>
<sequence>MYKYRAEWANLYIIALHNGYTNSEGKIVPPIYIDDYPSIKEHLDKFLPQLKIRTDKGFTPYNLRSCIYMDDFFKQKIIYPNMTKFLPFYYDEHGFFTNQKCFIISGKNIGFLTAFLNSSIFKFCFKESFPELQGGTRELSKVFFDKIPVIQITDEQNQQFEIMVKEIQSMKNQKMDTLALEKQIDQLIFDLYELNDNERNAIGYIEIK</sequence>
<comment type="catalytic activity">
    <reaction evidence="4">
        <text>a 2'-deoxyadenosine in DNA + S-adenosyl-L-methionine = an N(6)-methyl-2'-deoxyadenosine in DNA + S-adenosyl-L-homocysteine + H(+)</text>
        <dbReference type="Rhea" id="RHEA:15197"/>
        <dbReference type="Rhea" id="RHEA-COMP:12418"/>
        <dbReference type="Rhea" id="RHEA-COMP:12419"/>
        <dbReference type="ChEBI" id="CHEBI:15378"/>
        <dbReference type="ChEBI" id="CHEBI:57856"/>
        <dbReference type="ChEBI" id="CHEBI:59789"/>
        <dbReference type="ChEBI" id="CHEBI:90615"/>
        <dbReference type="ChEBI" id="CHEBI:90616"/>
        <dbReference type="EC" id="2.1.1.72"/>
    </reaction>
</comment>
<dbReference type="PANTHER" id="PTHR33841:SF1">
    <property type="entry name" value="DNA METHYLTRANSFERASE A"/>
    <property type="match status" value="1"/>
</dbReference>
<feature type="domain" description="TaqI-like C-terminal specificity" evidence="5">
    <location>
        <begin position="2"/>
        <end position="149"/>
    </location>
</feature>
<dbReference type="Proteomes" id="UP001597601">
    <property type="component" value="Unassembled WGS sequence"/>
</dbReference>
<proteinExistence type="predicted"/>
<evidence type="ECO:0000313" key="7">
    <source>
        <dbReference type="Proteomes" id="UP001597601"/>
    </source>
</evidence>
<evidence type="ECO:0000259" key="5">
    <source>
        <dbReference type="Pfam" id="PF12950"/>
    </source>
</evidence>
<dbReference type="Pfam" id="PF12950">
    <property type="entry name" value="TaqI_C"/>
    <property type="match status" value="1"/>
</dbReference>
<dbReference type="EC" id="2.1.1.72" evidence="1"/>